<dbReference type="HOGENOM" id="CLU_2633935_0_0_6"/>
<comment type="caution">
    <text evidence="1">The sequence shown here is derived from an EMBL/GenBank/DDBJ whole genome shotgun (WGS) entry which is preliminary data.</text>
</comment>
<protein>
    <submittedName>
        <fullName evidence="1">Uncharacterized protein</fullName>
    </submittedName>
</protein>
<proteinExistence type="predicted"/>
<dbReference type="AlphaFoldDB" id="N6WZB9"/>
<accession>N6WZB9</accession>
<reference evidence="1 2" key="1">
    <citation type="journal article" date="2013" name="Genome Announc.">
        <title>Genome Sequence of the Polycyclic Aromatic Hydrocarbon-Degrading Bacterium Strain Marinobacter nanhaiticus D15-8WT.</title>
        <authorList>
            <person name="Cui Z."/>
            <person name="Gao W."/>
            <person name="Li Q."/>
            <person name="Xu G."/>
            <person name="Zheng L."/>
        </authorList>
    </citation>
    <scope>NUCLEOTIDE SEQUENCE [LARGE SCALE GENOMIC DNA]</scope>
    <source>
        <strain evidence="1 2">D15-8W</strain>
    </source>
</reference>
<evidence type="ECO:0000313" key="1">
    <source>
        <dbReference type="EMBL" id="ENO16901.1"/>
    </source>
</evidence>
<keyword evidence="2" id="KW-1185">Reference proteome</keyword>
<dbReference type="PATRIC" id="fig|626887.3.peg.341"/>
<sequence length="77" mass="8604">MTQSQRDKILKVLGENKDGLTPSKVTEYIGLEVTVPNIYDVRNELNRMVKSGTLRITNENRYQLVFGGYDPDGGDAA</sequence>
<name>N6WZB9_9GAMM</name>
<gene>
    <name evidence="1" type="ORF">J057_01815</name>
</gene>
<dbReference type="EMBL" id="APLQ01000009">
    <property type="protein sequence ID" value="ENO16901.1"/>
    <property type="molecule type" value="Genomic_DNA"/>
</dbReference>
<dbReference type="STRING" id="626887.J057_01815"/>
<dbReference type="RefSeq" id="WP_004582908.1">
    <property type="nucleotide sequence ID" value="NZ_AP028878.1"/>
</dbReference>
<dbReference type="Proteomes" id="UP000013165">
    <property type="component" value="Unassembled WGS sequence"/>
</dbReference>
<organism evidence="1 2">
    <name type="scientific">Marinobacter nanhaiticus D15-8W</name>
    <dbReference type="NCBI Taxonomy" id="626887"/>
    <lineage>
        <taxon>Bacteria</taxon>
        <taxon>Pseudomonadati</taxon>
        <taxon>Pseudomonadota</taxon>
        <taxon>Gammaproteobacteria</taxon>
        <taxon>Pseudomonadales</taxon>
        <taxon>Marinobacteraceae</taxon>
        <taxon>Marinobacter</taxon>
    </lineage>
</organism>
<evidence type="ECO:0000313" key="2">
    <source>
        <dbReference type="Proteomes" id="UP000013165"/>
    </source>
</evidence>